<gene>
    <name evidence="3" type="ORF">SAMN05421738_109149</name>
</gene>
<sequence length="305" mass="34893">MKIRINTTPEGAIVRNQNFDKIGKTPFEIDKEDYLGQKIFINYDGIIKEFVINENTNFIEESFRKTINQNEEEVYTSDGSTIDALNPNTPSSNNKLYMIGGIVAVLGFIGLGYWFFDSKTDEKSTTIKTEVVEQNETEKSNIENSVEFVDKNEVEQAEKPKEEKSKIESKKVEENKPASVAEVAPKTEEKQFSEEQAKAIIKQSISLENNKNANGLVNLFSSKIKRYKSKNNLSKNQLISIFNEWWNTVVFEDKQVAGITALGDNTYKVKINYNYQVEGGNEKNVIYYGIYQFDKNGKIIELYID</sequence>
<accession>A0A1I4XS33</accession>
<evidence type="ECO:0000313" key="3">
    <source>
        <dbReference type="EMBL" id="SFN28624.1"/>
    </source>
</evidence>
<feature type="region of interest" description="Disordered" evidence="1">
    <location>
        <begin position="153"/>
        <end position="180"/>
    </location>
</feature>
<proteinExistence type="predicted"/>
<dbReference type="EMBL" id="FOUZ01000009">
    <property type="protein sequence ID" value="SFN28624.1"/>
    <property type="molecule type" value="Genomic_DNA"/>
</dbReference>
<feature type="transmembrane region" description="Helical" evidence="2">
    <location>
        <begin position="96"/>
        <end position="116"/>
    </location>
</feature>
<keyword evidence="2" id="KW-0472">Membrane</keyword>
<keyword evidence="4" id="KW-1185">Reference proteome</keyword>
<keyword evidence="2" id="KW-1133">Transmembrane helix</keyword>
<protein>
    <submittedName>
        <fullName evidence="3">Uncharacterized protein</fullName>
    </submittedName>
</protein>
<dbReference type="RefSeq" id="WP_143080484.1">
    <property type="nucleotide sequence ID" value="NZ_FOUZ01000009.1"/>
</dbReference>
<dbReference type="Proteomes" id="UP000199149">
    <property type="component" value="Unassembled WGS sequence"/>
</dbReference>
<name>A0A1I4XS33_9FLAO</name>
<evidence type="ECO:0000313" key="4">
    <source>
        <dbReference type="Proteomes" id="UP000199149"/>
    </source>
</evidence>
<dbReference type="STRING" id="684065.SAMN05421738_109149"/>
<evidence type="ECO:0000256" key="2">
    <source>
        <dbReference type="SAM" id="Phobius"/>
    </source>
</evidence>
<evidence type="ECO:0000256" key="1">
    <source>
        <dbReference type="SAM" id="MobiDB-lite"/>
    </source>
</evidence>
<keyword evidence="2" id="KW-0812">Transmembrane</keyword>
<dbReference type="AlphaFoldDB" id="A0A1I4XS33"/>
<reference evidence="4" key="1">
    <citation type="submission" date="2016-10" db="EMBL/GenBank/DDBJ databases">
        <authorList>
            <person name="Varghese N."/>
            <person name="Submissions S."/>
        </authorList>
    </citation>
    <scope>NUCLEOTIDE SEQUENCE [LARGE SCALE GENOMIC DNA]</scope>
    <source>
        <strain evidence="4">XJ109</strain>
    </source>
</reference>
<feature type="compositionally biased region" description="Basic and acidic residues" evidence="1">
    <location>
        <begin position="153"/>
        <end position="176"/>
    </location>
</feature>
<organism evidence="3 4">
    <name type="scientific">Algoriella xinjiangensis</name>
    <dbReference type="NCBI Taxonomy" id="684065"/>
    <lineage>
        <taxon>Bacteria</taxon>
        <taxon>Pseudomonadati</taxon>
        <taxon>Bacteroidota</taxon>
        <taxon>Flavobacteriia</taxon>
        <taxon>Flavobacteriales</taxon>
        <taxon>Weeksellaceae</taxon>
        <taxon>Algoriella</taxon>
    </lineage>
</organism>